<evidence type="ECO:0000313" key="3">
    <source>
        <dbReference type="Proteomes" id="UP000054821"/>
    </source>
</evidence>
<dbReference type="Proteomes" id="UP000054821">
    <property type="component" value="Unassembled WGS sequence"/>
</dbReference>
<reference evidence="2 3" key="1">
    <citation type="journal article" date="2016" name="Genome Announc.">
        <title>Draft Whole-Genome Sequence of Trichoderma gamsii T6085, a Promising Biocontrol Agent of Fusarium Head Blight on Wheat.</title>
        <authorList>
            <person name="Baroncelli R."/>
            <person name="Zapparata A."/>
            <person name="Piaggeschi G."/>
            <person name="Sarrocco S."/>
            <person name="Vannacci G."/>
        </authorList>
    </citation>
    <scope>NUCLEOTIDE SEQUENCE [LARGE SCALE GENOMIC DNA]</scope>
    <source>
        <strain evidence="2 3">T6085</strain>
    </source>
</reference>
<keyword evidence="3" id="KW-1185">Reference proteome</keyword>
<accession>A0A2P4ZG69</accession>
<feature type="compositionally biased region" description="Polar residues" evidence="1">
    <location>
        <begin position="1"/>
        <end position="15"/>
    </location>
</feature>
<comment type="caution">
    <text evidence="2">The sequence shown here is derived from an EMBL/GenBank/DDBJ whole genome shotgun (WGS) entry which is preliminary data.</text>
</comment>
<protein>
    <submittedName>
        <fullName evidence="2">Uncharacterized protein</fullName>
    </submittedName>
</protein>
<name>A0A2P4ZG69_9HYPO</name>
<dbReference type="RefSeq" id="XP_024405068.1">
    <property type="nucleotide sequence ID" value="XM_024550173.1"/>
</dbReference>
<gene>
    <name evidence="2" type="ORF">TGAM01_v207794</name>
</gene>
<dbReference type="EMBL" id="JPDN02000030">
    <property type="protein sequence ID" value="PON23267.1"/>
    <property type="molecule type" value="Genomic_DNA"/>
</dbReference>
<feature type="region of interest" description="Disordered" evidence="1">
    <location>
        <begin position="1"/>
        <end position="32"/>
    </location>
</feature>
<evidence type="ECO:0000313" key="2">
    <source>
        <dbReference type="EMBL" id="PON23267.1"/>
    </source>
</evidence>
<organism evidence="2 3">
    <name type="scientific">Trichoderma gamsii</name>
    <dbReference type="NCBI Taxonomy" id="398673"/>
    <lineage>
        <taxon>Eukaryota</taxon>
        <taxon>Fungi</taxon>
        <taxon>Dikarya</taxon>
        <taxon>Ascomycota</taxon>
        <taxon>Pezizomycotina</taxon>
        <taxon>Sordariomycetes</taxon>
        <taxon>Hypocreomycetidae</taxon>
        <taxon>Hypocreales</taxon>
        <taxon>Hypocreaceae</taxon>
        <taxon>Trichoderma</taxon>
    </lineage>
</organism>
<dbReference type="AlphaFoldDB" id="A0A2P4ZG69"/>
<evidence type="ECO:0000256" key="1">
    <source>
        <dbReference type="SAM" id="MobiDB-lite"/>
    </source>
</evidence>
<dbReference type="GeneID" id="29985426"/>
<proteinExistence type="predicted"/>
<sequence length="287" mass="33416">MSPIKHTTVNVSSQDARNDSDPCPVYTEDAEPFLPNNTISPKWLVKSVDDEDDNKAIAVEMERRRRQYTTMQRIIISPETPPEVRPFRWLISYHALPKGYSSEHGQKGPLPPWRMLVRCFLVDAPSQLSDPGQITSIRSWKDYPVTKRTESHHRTQLDDAPPNITCGKRFVFSRQKHKFLYGDWLFVVYLWGADQPWVDRVDVRKLLLSCNVFSVQAWEWADAKTPYMFYELRKGEDGALVDTANDTPQSDRDDLAQLYGRSPERLSELRRIMNAQSRYILGRWTHC</sequence>